<keyword evidence="2" id="KW-1185">Reference proteome</keyword>
<dbReference type="EMBL" id="KN840478">
    <property type="protein sequence ID" value="KIP08544.1"/>
    <property type="molecule type" value="Genomic_DNA"/>
</dbReference>
<dbReference type="Proteomes" id="UP000053257">
    <property type="component" value="Unassembled WGS sequence"/>
</dbReference>
<evidence type="ECO:0000313" key="1">
    <source>
        <dbReference type="EMBL" id="KIP08544.1"/>
    </source>
</evidence>
<proteinExistence type="predicted"/>
<dbReference type="STRING" id="745531.A0A0C3NTH7"/>
<dbReference type="HOGENOM" id="CLU_138079_0_0_1"/>
<gene>
    <name evidence="1" type="ORF">PHLGIDRAFT_60326</name>
</gene>
<sequence length="102" mass="12165">DFTTTSLSIEFKYKADADPFRDDFKYPSRPFERNSEKGRKTRGQLAKYADGQFSQQHRCFLWQIIICGNLARIIRWDHSGALVSEAFDYIRTHYLAEFLWLY</sequence>
<dbReference type="OrthoDB" id="2744358at2759"/>
<reference evidence="1 2" key="1">
    <citation type="journal article" date="2014" name="PLoS Genet.">
        <title>Analysis of the Phlebiopsis gigantea genome, transcriptome and secretome provides insight into its pioneer colonization strategies of wood.</title>
        <authorList>
            <person name="Hori C."/>
            <person name="Ishida T."/>
            <person name="Igarashi K."/>
            <person name="Samejima M."/>
            <person name="Suzuki H."/>
            <person name="Master E."/>
            <person name="Ferreira P."/>
            <person name="Ruiz-Duenas F.J."/>
            <person name="Held B."/>
            <person name="Canessa P."/>
            <person name="Larrondo L.F."/>
            <person name="Schmoll M."/>
            <person name="Druzhinina I.S."/>
            <person name="Kubicek C.P."/>
            <person name="Gaskell J.A."/>
            <person name="Kersten P."/>
            <person name="St John F."/>
            <person name="Glasner J."/>
            <person name="Sabat G."/>
            <person name="Splinter BonDurant S."/>
            <person name="Syed K."/>
            <person name="Yadav J."/>
            <person name="Mgbeahuruike A.C."/>
            <person name="Kovalchuk A."/>
            <person name="Asiegbu F.O."/>
            <person name="Lackner G."/>
            <person name="Hoffmeister D."/>
            <person name="Rencoret J."/>
            <person name="Gutierrez A."/>
            <person name="Sun H."/>
            <person name="Lindquist E."/>
            <person name="Barry K."/>
            <person name="Riley R."/>
            <person name="Grigoriev I.V."/>
            <person name="Henrissat B."/>
            <person name="Kues U."/>
            <person name="Berka R.M."/>
            <person name="Martinez A.T."/>
            <person name="Covert S.F."/>
            <person name="Blanchette R.A."/>
            <person name="Cullen D."/>
        </authorList>
    </citation>
    <scope>NUCLEOTIDE SEQUENCE [LARGE SCALE GENOMIC DNA]</scope>
    <source>
        <strain evidence="1 2">11061_1 CR5-6</strain>
    </source>
</reference>
<protein>
    <recommendedName>
        <fullName evidence="3">Fungal-type protein kinase domain-containing protein</fullName>
    </recommendedName>
</protein>
<evidence type="ECO:0008006" key="3">
    <source>
        <dbReference type="Google" id="ProtNLM"/>
    </source>
</evidence>
<evidence type="ECO:0000313" key="2">
    <source>
        <dbReference type="Proteomes" id="UP000053257"/>
    </source>
</evidence>
<accession>A0A0C3NTH7</accession>
<organism evidence="1 2">
    <name type="scientific">Phlebiopsis gigantea (strain 11061_1 CR5-6)</name>
    <name type="common">White-rot fungus</name>
    <name type="synonym">Peniophora gigantea</name>
    <dbReference type="NCBI Taxonomy" id="745531"/>
    <lineage>
        <taxon>Eukaryota</taxon>
        <taxon>Fungi</taxon>
        <taxon>Dikarya</taxon>
        <taxon>Basidiomycota</taxon>
        <taxon>Agaricomycotina</taxon>
        <taxon>Agaricomycetes</taxon>
        <taxon>Polyporales</taxon>
        <taxon>Phanerochaetaceae</taxon>
        <taxon>Phlebiopsis</taxon>
    </lineage>
</organism>
<dbReference type="AlphaFoldDB" id="A0A0C3NTH7"/>
<feature type="non-terminal residue" evidence="1">
    <location>
        <position position="102"/>
    </location>
</feature>
<feature type="non-terminal residue" evidence="1">
    <location>
        <position position="1"/>
    </location>
</feature>
<name>A0A0C3NTH7_PHLG1</name>